<keyword evidence="4" id="KW-1185">Reference proteome</keyword>
<evidence type="ECO:0000259" key="2">
    <source>
        <dbReference type="Pfam" id="PF00582"/>
    </source>
</evidence>
<dbReference type="Gene3D" id="3.40.50.620">
    <property type="entry name" value="HUPs"/>
    <property type="match status" value="2"/>
</dbReference>
<accession>A0ABT6HN86</accession>
<dbReference type="Proteomes" id="UP001223144">
    <property type="component" value="Unassembled WGS sequence"/>
</dbReference>
<dbReference type="InterPro" id="IPR006016">
    <property type="entry name" value="UspA"/>
</dbReference>
<proteinExistence type="inferred from homology"/>
<comment type="similarity">
    <text evidence="1">Belongs to the universal stress protein A family.</text>
</comment>
<dbReference type="Pfam" id="PF00582">
    <property type="entry name" value="Usp"/>
    <property type="match status" value="2"/>
</dbReference>
<dbReference type="PRINTS" id="PR01438">
    <property type="entry name" value="UNVRSLSTRESS"/>
</dbReference>
<protein>
    <submittedName>
        <fullName evidence="3">Universal stress protein</fullName>
    </submittedName>
</protein>
<feature type="domain" description="UspA" evidence="2">
    <location>
        <begin position="1"/>
        <end position="136"/>
    </location>
</feature>
<dbReference type="SUPFAM" id="SSF52402">
    <property type="entry name" value="Adenine nucleotide alpha hydrolases-like"/>
    <property type="match status" value="2"/>
</dbReference>
<evidence type="ECO:0000313" key="3">
    <source>
        <dbReference type="EMBL" id="MDH2390191.1"/>
    </source>
</evidence>
<sequence>MARPITAGVDGSDESLDAADWAADEAARRGLPLRLLHAWLWQPLDLPIAQDRDAQARWAQGVVTDAETRVRARRPELSVSARVVSDTAVAALLAAAEESEMLVIGSRGHGALVGFLVGSYGQQVIASAKRPVVAVRAGQSGPPDEPGLPAGGPVTVGQQGTPEDSASVLRFAFETAAARGATVRAVRAWALPPVLGLGADALRAADEAGGLVALERRRLAEALAPWRKRFPEVPTVEHVEMGSAAEVLLTACAGARLAVVGRRVRRSPVGGRIGSVAHAALHLAPCPVAVVPHD</sequence>
<evidence type="ECO:0000256" key="1">
    <source>
        <dbReference type="ARBA" id="ARBA00008791"/>
    </source>
</evidence>
<comment type="caution">
    <text evidence="3">The sequence shown here is derived from an EMBL/GenBank/DDBJ whole genome shotgun (WGS) entry which is preliminary data.</text>
</comment>
<name>A0ABT6HN86_9ACTN</name>
<organism evidence="3 4">
    <name type="scientific">Streptomyces chengmaiensis</name>
    <dbReference type="NCBI Taxonomy" id="3040919"/>
    <lineage>
        <taxon>Bacteria</taxon>
        <taxon>Bacillati</taxon>
        <taxon>Actinomycetota</taxon>
        <taxon>Actinomycetes</taxon>
        <taxon>Kitasatosporales</taxon>
        <taxon>Streptomycetaceae</taxon>
        <taxon>Streptomyces</taxon>
    </lineage>
</organism>
<evidence type="ECO:0000313" key="4">
    <source>
        <dbReference type="Proteomes" id="UP001223144"/>
    </source>
</evidence>
<dbReference type="EMBL" id="JARWBG010000016">
    <property type="protein sequence ID" value="MDH2390191.1"/>
    <property type="molecule type" value="Genomic_DNA"/>
</dbReference>
<gene>
    <name evidence="3" type="ORF">QCN29_15610</name>
</gene>
<dbReference type="PANTHER" id="PTHR46268:SF6">
    <property type="entry name" value="UNIVERSAL STRESS PROTEIN UP12"/>
    <property type="match status" value="1"/>
</dbReference>
<feature type="domain" description="UspA" evidence="2">
    <location>
        <begin position="162"/>
        <end position="292"/>
    </location>
</feature>
<reference evidence="3 4" key="1">
    <citation type="submission" date="2023-04" db="EMBL/GenBank/DDBJ databases">
        <title>Streptomyces chengmaiensis sp. nov. isolated from the stem of mangrove plant in Hainan.</title>
        <authorList>
            <person name="Huang X."/>
            <person name="Zhou S."/>
            <person name="Chu X."/>
            <person name="Xie Y."/>
            <person name="Lin Y."/>
        </authorList>
    </citation>
    <scope>NUCLEOTIDE SEQUENCE [LARGE SCALE GENOMIC DNA]</scope>
    <source>
        <strain evidence="3 4">HNM0663</strain>
    </source>
</reference>
<dbReference type="InterPro" id="IPR006015">
    <property type="entry name" value="Universal_stress_UspA"/>
</dbReference>
<dbReference type="InterPro" id="IPR014729">
    <property type="entry name" value="Rossmann-like_a/b/a_fold"/>
</dbReference>
<dbReference type="PANTHER" id="PTHR46268">
    <property type="entry name" value="STRESS RESPONSE PROTEIN NHAX"/>
    <property type="match status" value="1"/>
</dbReference>
<dbReference type="RefSeq" id="WP_279928653.1">
    <property type="nucleotide sequence ID" value="NZ_JARWBG010000016.1"/>
</dbReference>